<evidence type="ECO:0000313" key="2">
    <source>
        <dbReference type="Proteomes" id="UP001629246"/>
    </source>
</evidence>
<organism evidence="1 2">
    <name type="scientific">Herbaspirillum lusitanum</name>
    <dbReference type="NCBI Taxonomy" id="213312"/>
    <lineage>
        <taxon>Bacteria</taxon>
        <taxon>Pseudomonadati</taxon>
        <taxon>Pseudomonadota</taxon>
        <taxon>Betaproteobacteria</taxon>
        <taxon>Burkholderiales</taxon>
        <taxon>Oxalobacteraceae</taxon>
        <taxon>Herbaspirillum</taxon>
    </lineage>
</organism>
<proteinExistence type="predicted"/>
<gene>
    <name evidence="1" type="ORF">PQR62_14795</name>
</gene>
<sequence length="570" mass="64407">MTIYIHQISRAETTSAYTGAQPAAPAQTGFMTLAPGARKDWGNYAAIRNYFLNESVDEEALYGFVSEDFHKQTGLGLPEIARFIEKNPGNDAYVFFPFTGDAACFLNVFEEGEFHHPGLRDLAQRYLDAIGLALDLRELVTDFRTTTHIGYVVAKPVFWKTWFDLAEQVFAIAEAGMDALTLQLNATSTGAVPTPMKVLLTERLASLVLALDQQLRVATFDPATLPPTDLSSLAYRDEFPKLDALKRNYLETRDIALIDEFFVLRNSILTSIQEHANSKKNRHAEISGAHGSPNSDSELVYGCITHVELPIRFPDFVTPIYLGESQAEGRLNLRDLAPQWLPYHHIVGGMVGNFALRNHILKHHPKVKRIGVCMYRKFVSRYRISSVPAEENWLMDVVSNKELERQSFESMLDPDAMEILVGKTCGLTVDGKVSNYLSNYAREHHAEDLLRFTAQAVELGVLQPHETDSFLNERYFFTGGVELGVFPAEFWLKSIAAIEAVTWACVQRYQMKREGYQARAWAFCAERFGSYLLLRYTHSLGYTNLEKLKEITGQLNLITKDDQTLYVRSN</sequence>
<name>A0ABW9AC16_9BURK</name>
<evidence type="ECO:0000313" key="1">
    <source>
        <dbReference type="EMBL" id="MFL9925545.1"/>
    </source>
</evidence>
<dbReference type="RefSeq" id="WP_408158735.1">
    <property type="nucleotide sequence ID" value="NZ_JAQQFM010000006.1"/>
</dbReference>
<reference evidence="1 2" key="1">
    <citation type="journal article" date="2024" name="Chem. Sci.">
        <title>Discovery of megapolipeptins by genome mining of a Burkholderiales bacteria collection.</title>
        <authorList>
            <person name="Paulo B.S."/>
            <person name="Recchia M.J.J."/>
            <person name="Lee S."/>
            <person name="Fergusson C.H."/>
            <person name="Romanowski S.B."/>
            <person name="Hernandez A."/>
            <person name="Krull N."/>
            <person name="Liu D.Y."/>
            <person name="Cavanagh H."/>
            <person name="Bos A."/>
            <person name="Gray C.A."/>
            <person name="Murphy B.T."/>
            <person name="Linington R.G."/>
            <person name="Eustaquio A.S."/>
        </authorList>
    </citation>
    <scope>NUCLEOTIDE SEQUENCE [LARGE SCALE GENOMIC DNA]</scope>
    <source>
        <strain evidence="1 2">RL21-008-BIB-A</strain>
    </source>
</reference>
<comment type="caution">
    <text evidence="1">The sequence shown here is derived from an EMBL/GenBank/DDBJ whole genome shotgun (WGS) entry which is preliminary data.</text>
</comment>
<protein>
    <submittedName>
        <fullName evidence="1">Uncharacterized protein</fullName>
    </submittedName>
</protein>
<dbReference type="Proteomes" id="UP001629246">
    <property type="component" value="Unassembled WGS sequence"/>
</dbReference>
<keyword evidence="2" id="KW-1185">Reference proteome</keyword>
<dbReference type="EMBL" id="JAQQFM010000006">
    <property type="protein sequence ID" value="MFL9925545.1"/>
    <property type="molecule type" value="Genomic_DNA"/>
</dbReference>
<accession>A0ABW9AC16</accession>